<protein>
    <submittedName>
        <fullName evidence="2">Uncharacterized protein</fullName>
    </submittedName>
</protein>
<name>A0A8S9ZP44_9BILA</name>
<feature type="non-terminal residue" evidence="2">
    <location>
        <position position="124"/>
    </location>
</feature>
<proteinExistence type="predicted"/>
<keyword evidence="1" id="KW-0732">Signal</keyword>
<keyword evidence="3" id="KW-1185">Reference proteome</keyword>
<evidence type="ECO:0000313" key="2">
    <source>
        <dbReference type="EMBL" id="KAF7635051.1"/>
    </source>
</evidence>
<sequence>ILFTLLIIIFCEIIQSLTVKKGLHVDPGLFKILERQEKLIKAYINRDKSVIFSSALPYKLRKWDERGNRRKARERLLERERLSKKPINVYREENVLHVPTNINHYVKRSIGPIKETNIIHGSLS</sequence>
<accession>A0A8S9ZP44</accession>
<feature type="non-terminal residue" evidence="2">
    <location>
        <position position="1"/>
    </location>
</feature>
<evidence type="ECO:0000256" key="1">
    <source>
        <dbReference type="SAM" id="SignalP"/>
    </source>
</evidence>
<dbReference type="Proteomes" id="UP000605970">
    <property type="component" value="Unassembled WGS sequence"/>
</dbReference>
<comment type="caution">
    <text evidence="2">The sequence shown here is derived from an EMBL/GenBank/DDBJ whole genome shotgun (WGS) entry which is preliminary data.</text>
</comment>
<dbReference type="EMBL" id="JABEBT010000047">
    <property type="protein sequence ID" value="KAF7635051.1"/>
    <property type="molecule type" value="Genomic_DNA"/>
</dbReference>
<feature type="signal peptide" evidence="1">
    <location>
        <begin position="1"/>
        <end position="16"/>
    </location>
</feature>
<feature type="chain" id="PRO_5035903930" evidence="1">
    <location>
        <begin position="17"/>
        <end position="124"/>
    </location>
</feature>
<evidence type="ECO:0000313" key="3">
    <source>
        <dbReference type="Proteomes" id="UP000605970"/>
    </source>
</evidence>
<reference evidence="2" key="1">
    <citation type="journal article" date="2020" name="Ecol. Evol.">
        <title>Genome structure and content of the rice root-knot nematode (Meloidogyne graminicola).</title>
        <authorList>
            <person name="Phan N.T."/>
            <person name="Danchin E.G.J."/>
            <person name="Klopp C."/>
            <person name="Perfus-Barbeoch L."/>
            <person name="Kozlowski D.K."/>
            <person name="Koutsovoulos G.D."/>
            <person name="Lopez-Roques C."/>
            <person name="Bouchez O."/>
            <person name="Zahm M."/>
            <person name="Besnard G."/>
            <person name="Bellafiore S."/>
        </authorList>
    </citation>
    <scope>NUCLEOTIDE SEQUENCE</scope>
    <source>
        <strain evidence="2">VN-18</strain>
    </source>
</reference>
<gene>
    <name evidence="2" type="ORF">Mgra_00005492</name>
</gene>
<dbReference type="AlphaFoldDB" id="A0A8S9ZP44"/>
<organism evidence="2 3">
    <name type="scientific">Meloidogyne graminicola</name>
    <dbReference type="NCBI Taxonomy" id="189291"/>
    <lineage>
        <taxon>Eukaryota</taxon>
        <taxon>Metazoa</taxon>
        <taxon>Ecdysozoa</taxon>
        <taxon>Nematoda</taxon>
        <taxon>Chromadorea</taxon>
        <taxon>Rhabditida</taxon>
        <taxon>Tylenchina</taxon>
        <taxon>Tylenchomorpha</taxon>
        <taxon>Tylenchoidea</taxon>
        <taxon>Meloidogynidae</taxon>
        <taxon>Meloidogyninae</taxon>
        <taxon>Meloidogyne</taxon>
    </lineage>
</organism>